<dbReference type="PANTHER" id="PTHR21015:SF22">
    <property type="entry name" value="GLYCOSYLTRANSFERASE"/>
    <property type="match status" value="1"/>
</dbReference>
<organism evidence="2 3">
    <name type="scientific">Nocardioides abyssi</name>
    <dbReference type="NCBI Taxonomy" id="3058370"/>
    <lineage>
        <taxon>Bacteria</taxon>
        <taxon>Bacillati</taxon>
        <taxon>Actinomycetota</taxon>
        <taxon>Actinomycetes</taxon>
        <taxon>Propionibacteriales</taxon>
        <taxon>Nocardioidaceae</taxon>
        <taxon>Nocardioides</taxon>
    </lineage>
</organism>
<comment type="caution">
    <text evidence="2">The sequence shown here is derived from an EMBL/GenBank/DDBJ whole genome shotgun (WGS) entry which is preliminary data.</text>
</comment>
<dbReference type="SUPFAM" id="SSF53756">
    <property type="entry name" value="UDP-Glycosyltransferase/glycogen phosphorylase"/>
    <property type="match status" value="1"/>
</dbReference>
<evidence type="ECO:0000313" key="2">
    <source>
        <dbReference type="EMBL" id="MDN4160396.1"/>
    </source>
</evidence>
<name>A0ABT8EQH2_9ACTN</name>
<sequence length="337" mass="35180">MTRAVGYYVHHVGRGHLHRAISIAAELARDGAEVTGLSTLPRPASWPGPWVPLARDDEGVDPARDAVTAGGRLHWAPLHHRGLRERTAAVSAWIAEAAPAALVVDVSVEVCLLARLHGVPVVSAVLPGVRDDGPHLLGADVPDALLAFWPPEAAGMVAPPSLAERVTAVGGLARYAVAEPGPRRPGPLRVTYLAGSGGHELDPALLDAARAQTPAWEWTVLGGTAAWVDDPHATIAEADVVVSHAGQNALAEVAALRRPCVVVPQDRPHEEQRTTARVLGAGPWPVVALDAFPADGWAALLDEVRALDGAAWAGWCDGGAAGRAAEVVRRVAGRGTW</sequence>
<evidence type="ECO:0000313" key="3">
    <source>
        <dbReference type="Proteomes" id="UP001168537"/>
    </source>
</evidence>
<dbReference type="RefSeq" id="WP_300959251.1">
    <property type="nucleotide sequence ID" value="NZ_JAUHJR010000001.1"/>
</dbReference>
<protein>
    <submittedName>
        <fullName evidence="2">Glycosyltransferase</fullName>
    </submittedName>
</protein>
<proteinExistence type="predicted"/>
<dbReference type="PANTHER" id="PTHR21015">
    <property type="entry name" value="UDP-N-ACETYLGLUCOSAMINE--N-ACETYLMURAMYL-(PENTAPEPTIDE) PYROPHOSPHORYL-UNDECAPRENOL N-ACETYLGLUCOSAMINE TRANSFERASE 1"/>
    <property type="match status" value="1"/>
</dbReference>
<dbReference type="Proteomes" id="UP001168537">
    <property type="component" value="Unassembled WGS sequence"/>
</dbReference>
<feature type="domain" description="Glycosyl transferase family 28 C-terminal" evidence="1">
    <location>
        <begin position="229"/>
        <end position="277"/>
    </location>
</feature>
<evidence type="ECO:0000259" key="1">
    <source>
        <dbReference type="Pfam" id="PF04101"/>
    </source>
</evidence>
<accession>A0ABT8EQH2</accession>
<keyword evidence="3" id="KW-1185">Reference proteome</keyword>
<dbReference type="EMBL" id="JAUHJR010000001">
    <property type="protein sequence ID" value="MDN4160396.1"/>
    <property type="molecule type" value="Genomic_DNA"/>
</dbReference>
<dbReference type="InterPro" id="IPR007235">
    <property type="entry name" value="Glyco_trans_28_C"/>
</dbReference>
<gene>
    <name evidence="2" type="ORF">QWY29_03435</name>
</gene>
<dbReference type="Gene3D" id="3.40.50.2000">
    <property type="entry name" value="Glycogen Phosphorylase B"/>
    <property type="match status" value="1"/>
</dbReference>
<reference evidence="2" key="1">
    <citation type="submission" date="2023-06" db="EMBL/GenBank/DDBJ databases">
        <title>Draft genome sequence of Nocardioides sp. SOB72.</title>
        <authorList>
            <person name="Zhang G."/>
        </authorList>
    </citation>
    <scope>NUCLEOTIDE SEQUENCE</scope>
    <source>
        <strain evidence="2">SOB72</strain>
    </source>
</reference>
<dbReference type="Pfam" id="PF04101">
    <property type="entry name" value="Glyco_tran_28_C"/>
    <property type="match status" value="1"/>
</dbReference>